<dbReference type="EMBL" id="BAABHW010000001">
    <property type="protein sequence ID" value="GAA5065362.1"/>
    <property type="molecule type" value="Genomic_DNA"/>
</dbReference>
<proteinExistence type="predicted"/>
<dbReference type="Proteomes" id="UP001499910">
    <property type="component" value="Unassembled WGS sequence"/>
</dbReference>
<dbReference type="RefSeq" id="WP_259547088.1">
    <property type="nucleotide sequence ID" value="NZ_BAABHW010000001.1"/>
</dbReference>
<reference evidence="2" key="1">
    <citation type="journal article" date="2019" name="Int. J. Syst. Evol. Microbiol.">
        <title>The Global Catalogue of Microorganisms (GCM) 10K type strain sequencing project: providing services to taxonomists for standard genome sequencing and annotation.</title>
        <authorList>
            <consortium name="The Broad Institute Genomics Platform"/>
            <consortium name="The Broad Institute Genome Sequencing Center for Infectious Disease"/>
            <person name="Wu L."/>
            <person name="Ma J."/>
        </authorList>
    </citation>
    <scope>NUCLEOTIDE SEQUENCE [LARGE SCALE GENOMIC DNA]</scope>
    <source>
        <strain evidence="2">JCM 18015</strain>
    </source>
</reference>
<keyword evidence="2" id="KW-1185">Reference proteome</keyword>
<gene>
    <name evidence="1" type="ORF">GCM10023209_02770</name>
</gene>
<sequence length="87" mass="9083">MTRLPDLSRSFVHSEAGSAAVDWVVMTAATVALGLAVMSEVSDAVEGMAARVATRLGDMPIRTSFEDWAALRADLSAEAEDGADIDG</sequence>
<evidence type="ECO:0000313" key="1">
    <source>
        <dbReference type="EMBL" id="GAA5065362.1"/>
    </source>
</evidence>
<name>A0ABP9KVY7_9RHOB</name>
<organism evidence="1 2">
    <name type="scientific">[Roseibacterium] beibuensis</name>
    <dbReference type="NCBI Taxonomy" id="1193142"/>
    <lineage>
        <taxon>Bacteria</taxon>
        <taxon>Pseudomonadati</taxon>
        <taxon>Pseudomonadota</taxon>
        <taxon>Alphaproteobacteria</taxon>
        <taxon>Rhodobacterales</taxon>
        <taxon>Roseobacteraceae</taxon>
        <taxon>Roseicyclus</taxon>
    </lineage>
</organism>
<evidence type="ECO:0000313" key="2">
    <source>
        <dbReference type="Proteomes" id="UP001499910"/>
    </source>
</evidence>
<evidence type="ECO:0008006" key="3">
    <source>
        <dbReference type="Google" id="ProtNLM"/>
    </source>
</evidence>
<comment type="caution">
    <text evidence="1">The sequence shown here is derived from an EMBL/GenBank/DDBJ whole genome shotgun (WGS) entry which is preliminary data.</text>
</comment>
<accession>A0ABP9KVY7</accession>
<protein>
    <recommendedName>
        <fullName evidence="3">Flp pilus assembly protein, pilin Flp</fullName>
    </recommendedName>
</protein>